<feature type="transmembrane region" description="Helical" evidence="2">
    <location>
        <begin position="6"/>
        <end position="26"/>
    </location>
</feature>
<evidence type="ECO:0000256" key="2">
    <source>
        <dbReference type="SAM" id="Phobius"/>
    </source>
</evidence>
<dbReference type="Proteomes" id="UP000217895">
    <property type="component" value="Plasmid Plasmid1 dna"/>
</dbReference>
<organism evidence="3 4">
    <name type="scientific">Leptolyngbya boryana NIES-2135</name>
    <dbReference type="NCBI Taxonomy" id="1973484"/>
    <lineage>
        <taxon>Bacteria</taxon>
        <taxon>Bacillati</taxon>
        <taxon>Cyanobacteriota</taxon>
        <taxon>Cyanophyceae</taxon>
        <taxon>Leptolyngbyales</taxon>
        <taxon>Leptolyngbyaceae</taxon>
        <taxon>Leptolyngbya group</taxon>
        <taxon>Leptolyngbya</taxon>
    </lineage>
</organism>
<proteinExistence type="predicted"/>
<name>A0A1Z4JS07_LEPBY</name>
<reference evidence="3 4" key="1">
    <citation type="submission" date="2017-06" db="EMBL/GenBank/DDBJ databases">
        <title>Genome sequencing of cyanobaciteial culture collection at National Institute for Environmental Studies (NIES).</title>
        <authorList>
            <person name="Hirose Y."/>
            <person name="Shimura Y."/>
            <person name="Fujisawa T."/>
            <person name="Nakamura Y."/>
            <person name="Kawachi M."/>
        </authorList>
    </citation>
    <scope>NUCLEOTIDE SEQUENCE [LARGE SCALE GENOMIC DNA]</scope>
    <source>
        <strain evidence="3 4">NIES-2135</strain>
        <plasmid evidence="4">Plasmid Plasmid1 dna</plasmid>
    </source>
</reference>
<dbReference type="EMBL" id="AP018204">
    <property type="protein sequence ID" value="BAY59448.1"/>
    <property type="molecule type" value="Genomic_DNA"/>
</dbReference>
<evidence type="ECO:0000313" key="4">
    <source>
        <dbReference type="Proteomes" id="UP000217895"/>
    </source>
</evidence>
<protein>
    <submittedName>
        <fullName evidence="3">Uncharacterized protein</fullName>
    </submittedName>
</protein>
<geneLocation type="plasmid" evidence="3">
    <name>plasmid1</name>
</geneLocation>
<sequence>MWTKLILGIVAASFGVLLGVAVVNIIDPQPPKRVNSHPDPYTHNGRYLR</sequence>
<keyword evidence="2" id="KW-1133">Transmembrane helix</keyword>
<keyword evidence="4" id="KW-1185">Reference proteome</keyword>
<dbReference type="AlphaFoldDB" id="A0A1Z4JS07"/>
<keyword evidence="2" id="KW-0812">Transmembrane</keyword>
<gene>
    <name evidence="3" type="ORF">NIES2135_63250</name>
</gene>
<keyword evidence="3" id="KW-0614">Plasmid</keyword>
<evidence type="ECO:0000313" key="3">
    <source>
        <dbReference type="EMBL" id="BAY59448.1"/>
    </source>
</evidence>
<keyword evidence="2" id="KW-0472">Membrane</keyword>
<accession>A0A1Z4JS07</accession>
<feature type="region of interest" description="Disordered" evidence="1">
    <location>
        <begin position="29"/>
        <end position="49"/>
    </location>
</feature>
<evidence type="ECO:0000256" key="1">
    <source>
        <dbReference type="SAM" id="MobiDB-lite"/>
    </source>
</evidence>